<name>A0A249SMC6_9MOLU</name>
<dbReference type="SUPFAM" id="SSF51905">
    <property type="entry name" value="FAD/NAD(P)-binding domain"/>
    <property type="match status" value="1"/>
</dbReference>
<organism evidence="5 6">
    <name type="scientific">Mesoplasma chauliocola</name>
    <dbReference type="NCBI Taxonomy" id="216427"/>
    <lineage>
        <taxon>Bacteria</taxon>
        <taxon>Bacillati</taxon>
        <taxon>Mycoplasmatota</taxon>
        <taxon>Mollicutes</taxon>
        <taxon>Entomoplasmatales</taxon>
        <taxon>Entomoplasmataceae</taxon>
        <taxon>Mesoplasma</taxon>
    </lineage>
</organism>
<evidence type="ECO:0000313" key="6">
    <source>
        <dbReference type="Proteomes" id="UP000232229"/>
    </source>
</evidence>
<dbReference type="NCBIfam" id="TIGR01292">
    <property type="entry name" value="TRX_reduct"/>
    <property type="match status" value="1"/>
</dbReference>
<dbReference type="GO" id="GO:0004791">
    <property type="term" value="F:thioredoxin-disulfide reductase (NADPH) activity"/>
    <property type="evidence" value="ECO:0007669"/>
    <property type="project" value="UniProtKB-UniRule"/>
</dbReference>
<evidence type="ECO:0000256" key="3">
    <source>
        <dbReference type="RuleBase" id="RU003880"/>
    </source>
</evidence>
<dbReference type="KEGG" id="mchc:CK556_00395"/>
<dbReference type="InterPro" id="IPR023753">
    <property type="entry name" value="FAD/NAD-binding_dom"/>
</dbReference>
<dbReference type="STRING" id="1336232.GCA_000518825_00627"/>
<feature type="domain" description="FAD/NAD(P)-binding" evidence="4">
    <location>
        <begin position="10"/>
        <end position="294"/>
    </location>
</feature>
<dbReference type="Gene3D" id="3.50.50.60">
    <property type="entry name" value="FAD/NAD(P)-binding domain"/>
    <property type="match status" value="2"/>
</dbReference>
<dbReference type="PANTHER" id="PTHR48105">
    <property type="entry name" value="THIOREDOXIN REDUCTASE 1-RELATED-RELATED"/>
    <property type="match status" value="1"/>
</dbReference>
<keyword evidence="6" id="KW-1185">Reference proteome</keyword>
<comment type="subunit">
    <text evidence="3">Homodimer.</text>
</comment>
<dbReference type="PRINTS" id="PR00469">
    <property type="entry name" value="PNDRDTASEII"/>
</dbReference>
<comment type="cofactor">
    <cofactor evidence="3">
        <name>FAD</name>
        <dbReference type="ChEBI" id="CHEBI:57692"/>
    </cofactor>
</comment>
<evidence type="ECO:0000259" key="4">
    <source>
        <dbReference type="Pfam" id="PF07992"/>
    </source>
</evidence>
<evidence type="ECO:0000313" key="5">
    <source>
        <dbReference type="EMBL" id="ASZ08825.1"/>
    </source>
</evidence>
<sequence length="311" mass="33604">MKKHTNDNLKDILIIGGGPAGLTAGVYAARSGMKTIILEKEAPGGKMVKTDTIENYPGFDSIKGPDLALKMYMQVINLGAEFVYDEVVKIEKQDDFFVVSTRSGQTIEALSVIIATGTLENKLGIPGEEELYGKGVSYCAVCDGAFHKGNPVAIVGGGYSAVEEGIYLSKFVSKLYVIVRKDHFRVDPVTLSKLEQLDNVEFLMNSIVKQVNGKDKVESVEIQNILTNEIKTLSVTGLFPYIGATPVTQFLDNLNLNKSEGYLTGDSKLKSNIKGLFIAGDVRDVPLRQIAIAAGDGALAGQMAVNYVQEL</sequence>
<reference evidence="5 6" key="1">
    <citation type="submission" date="2017-08" db="EMBL/GenBank/DDBJ databases">
        <title>Complete Genome Sequence of Mesoplasma chauliocola.</title>
        <authorList>
            <person name="Knight T.F.Jr."/>
            <person name="Citino T."/>
        </authorList>
    </citation>
    <scope>NUCLEOTIDE SEQUENCE [LARGE SCALE GENOMIC DNA]</scope>
    <source>
        <strain evidence="5 6">CHPA-2</strain>
    </source>
</reference>
<dbReference type="Proteomes" id="UP000232229">
    <property type="component" value="Chromosome"/>
</dbReference>
<dbReference type="EMBL" id="CP023173">
    <property type="protein sequence ID" value="ASZ08825.1"/>
    <property type="molecule type" value="Genomic_DNA"/>
</dbReference>
<dbReference type="AlphaFoldDB" id="A0A249SMC6"/>
<dbReference type="InterPro" id="IPR050097">
    <property type="entry name" value="Ferredoxin-NADP_redctase_2"/>
</dbReference>
<dbReference type="RefSeq" id="WP_027875789.1">
    <property type="nucleotide sequence ID" value="NZ_CP023173.1"/>
</dbReference>
<keyword evidence="3" id="KW-0676">Redox-active center</keyword>
<dbReference type="GO" id="GO:0005737">
    <property type="term" value="C:cytoplasm"/>
    <property type="evidence" value="ECO:0007669"/>
    <property type="project" value="InterPro"/>
</dbReference>
<evidence type="ECO:0000256" key="1">
    <source>
        <dbReference type="ARBA" id="ARBA00022630"/>
    </source>
</evidence>
<dbReference type="GO" id="GO:0019430">
    <property type="term" value="P:removal of superoxide radicals"/>
    <property type="evidence" value="ECO:0007669"/>
    <property type="project" value="UniProtKB-UniRule"/>
</dbReference>
<dbReference type="InterPro" id="IPR036188">
    <property type="entry name" value="FAD/NAD-bd_sf"/>
</dbReference>
<dbReference type="PRINTS" id="PR00368">
    <property type="entry name" value="FADPNR"/>
</dbReference>
<dbReference type="EC" id="1.8.1.9" evidence="3"/>
<accession>A0A249SMC6</accession>
<evidence type="ECO:0000256" key="2">
    <source>
        <dbReference type="ARBA" id="ARBA00023002"/>
    </source>
</evidence>
<proteinExistence type="inferred from homology"/>
<protein>
    <recommendedName>
        <fullName evidence="3">Thioredoxin reductase</fullName>
        <ecNumber evidence="3">1.8.1.9</ecNumber>
    </recommendedName>
</protein>
<dbReference type="Pfam" id="PF07992">
    <property type="entry name" value="Pyr_redox_2"/>
    <property type="match status" value="1"/>
</dbReference>
<dbReference type="InterPro" id="IPR005982">
    <property type="entry name" value="Thioredox_Rdtase"/>
</dbReference>
<gene>
    <name evidence="5" type="primary">trxB</name>
    <name evidence="5" type="ORF">CK556_00395</name>
</gene>
<comment type="similarity">
    <text evidence="3">Belongs to the class-II pyridine nucleotide-disulfide oxidoreductase family.</text>
</comment>
<keyword evidence="3" id="KW-0274">FAD</keyword>
<comment type="catalytic activity">
    <reaction evidence="3">
        <text>[thioredoxin]-dithiol + NADP(+) = [thioredoxin]-disulfide + NADPH + H(+)</text>
        <dbReference type="Rhea" id="RHEA:20345"/>
        <dbReference type="Rhea" id="RHEA-COMP:10698"/>
        <dbReference type="Rhea" id="RHEA-COMP:10700"/>
        <dbReference type="ChEBI" id="CHEBI:15378"/>
        <dbReference type="ChEBI" id="CHEBI:29950"/>
        <dbReference type="ChEBI" id="CHEBI:50058"/>
        <dbReference type="ChEBI" id="CHEBI:57783"/>
        <dbReference type="ChEBI" id="CHEBI:58349"/>
        <dbReference type="EC" id="1.8.1.9"/>
    </reaction>
</comment>
<keyword evidence="1 3" id="KW-0285">Flavoprotein</keyword>
<keyword evidence="2 3" id="KW-0560">Oxidoreductase</keyword>